<feature type="binding site" evidence="12">
    <location>
        <position position="175"/>
    </location>
    <ligand>
        <name>NAD(+)</name>
        <dbReference type="ChEBI" id="CHEBI:57540"/>
    </ligand>
</feature>
<dbReference type="SUPFAM" id="SSF52413">
    <property type="entry name" value="UDP-glucose/GDP-mannose dehydrogenase C-terminal domain"/>
    <property type="match status" value="1"/>
</dbReference>
<evidence type="ECO:0000256" key="2">
    <source>
        <dbReference type="ARBA" id="ARBA00006601"/>
    </source>
</evidence>
<evidence type="ECO:0000256" key="10">
    <source>
        <dbReference type="PIRSR" id="PIRSR500133-1"/>
    </source>
</evidence>
<feature type="binding site" evidence="11">
    <location>
        <begin position="231"/>
        <end position="235"/>
    </location>
    <ligand>
        <name>substrate</name>
    </ligand>
</feature>
<feature type="binding site" evidence="12">
    <location>
        <begin position="19"/>
        <end position="24"/>
    </location>
    <ligand>
        <name>NAD(+)</name>
        <dbReference type="ChEBI" id="CHEBI:57540"/>
    </ligand>
</feature>
<dbReference type="EC" id="1.1.1.22" evidence="3"/>
<feature type="binding site" evidence="12">
    <location>
        <position position="49"/>
    </location>
    <ligand>
        <name>NAD(+)</name>
        <dbReference type="ChEBI" id="CHEBI:57540"/>
    </ligand>
</feature>
<feature type="binding site" evidence="12">
    <location>
        <position position="44"/>
    </location>
    <ligand>
        <name>NAD(+)</name>
        <dbReference type="ChEBI" id="CHEBI:57540"/>
    </ligand>
</feature>
<dbReference type="PIRSF" id="PIRSF000124">
    <property type="entry name" value="UDPglc_GDPman_dh"/>
    <property type="match status" value="1"/>
</dbReference>
<evidence type="ECO:0000256" key="12">
    <source>
        <dbReference type="PIRSR" id="PIRSR500133-3"/>
    </source>
</evidence>
<dbReference type="NCBIfam" id="TIGR03026">
    <property type="entry name" value="NDP-sugDHase"/>
    <property type="match status" value="1"/>
</dbReference>
<dbReference type="FunFam" id="3.40.50.720:FF:000114">
    <property type="entry name" value="UDP-glucose 6-dehydrogenase"/>
    <property type="match status" value="1"/>
</dbReference>
<dbReference type="InterPro" id="IPR036291">
    <property type="entry name" value="NAD(P)-bd_dom_sf"/>
</dbReference>
<evidence type="ECO:0000256" key="1">
    <source>
        <dbReference type="ARBA" id="ARBA00004701"/>
    </source>
</evidence>
<dbReference type="Pfam" id="PF03721">
    <property type="entry name" value="UDPG_MGDP_dh_N"/>
    <property type="match status" value="1"/>
</dbReference>
<feature type="binding site" evidence="12">
    <location>
        <position position="357"/>
    </location>
    <ligand>
        <name>NAD(+)</name>
        <dbReference type="ChEBI" id="CHEBI:57540"/>
    </ligand>
</feature>
<dbReference type="PANTHER" id="PTHR11374:SF3">
    <property type="entry name" value="UDP-GLUCOSE 6-DEHYDROGENASE"/>
    <property type="match status" value="1"/>
</dbReference>
<feature type="binding site" evidence="12">
    <location>
        <begin position="100"/>
        <end position="104"/>
    </location>
    <ligand>
        <name>NAD(+)</name>
        <dbReference type="ChEBI" id="CHEBI:57540"/>
    </ligand>
</feature>
<sequence length="473" mass="52542">MISLTNTMTKTIKNICCIGAGYVGGPTMAVIAQKCPEIKVHVVDINESRVAAWNDPNVEHIPIYEPGLSEIVAETRDRNLFFSTKVDEAIDQADIIFISVNTPTKTYGIGKGMAADLKFIELCARQIARVAKTDKIIVEKSTLPVRTAEALKDILHNTGNGVNFQILSNPEFLAEGTAIDDLLDPDRILIGGDTHTAEGQAAMQTLVDVYAHWVPKAQILTTNVWSSELSKLTANAFLAQRISSINAMSEICEKTGANVDEVARAIGMDSRIGSKFLKSSVGFGGSCFQKDILNLVYISKSLGLQEVADYWEQVIILNDHQKLRFAKNIVKTLYNTVSGKQIAMLGWAFKKDTNDTRESAAIYVSDYLLSEQADVIVYDPKVKTEQIYADLEYLGHHDSETIRQRVKVVKTAKEACQNAHAIAVMTEWDEFKSLDWKSVYDDMYKPAFVFDGRRILDQIRMEALGFNLNIIGN</sequence>
<proteinExistence type="inferred from homology"/>
<dbReference type="Proteomes" id="UP000008514">
    <property type="component" value="Chromosome"/>
</dbReference>
<keyword evidence="15" id="KW-1185">Reference proteome</keyword>
<dbReference type="SMART" id="SM00984">
    <property type="entry name" value="UDPG_MGDP_dh_C"/>
    <property type="match status" value="1"/>
</dbReference>
<dbReference type="EMBL" id="CP003879">
    <property type="protein sequence ID" value="AFU68513.1"/>
    <property type="molecule type" value="Genomic_DNA"/>
</dbReference>
<evidence type="ECO:0000313" key="14">
    <source>
        <dbReference type="EMBL" id="AFU68513.1"/>
    </source>
</evidence>
<evidence type="ECO:0000256" key="6">
    <source>
        <dbReference type="ARBA" id="ARBA00023027"/>
    </source>
</evidence>
<dbReference type="InterPro" id="IPR017476">
    <property type="entry name" value="UDP-Glc/GDP-Man"/>
</dbReference>
<dbReference type="GO" id="GO:0006024">
    <property type="term" value="P:glycosaminoglycan biosynthetic process"/>
    <property type="evidence" value="ECO:0007669"/>
    <property type="project" value="TreeGrafter"/>
</dbReference>
<protein>
    <recommendedName>
        <fullName evidence="4">UDP-glucose 6-dehydrogenase</fullName>
        <ecNumber evidence="3">1.1.1.22</ecNumber>
    </recommendedName>
</protein>
<dbReference type="FunFam" id="3.40.50.720:FF:000032">
    <property type="entry name" value="UDP-glucose 6-dehydrogenase"/>
    <property type="match status" value="1"/>
</dbReference>
<dbReference type="SUPFAM" id="SSF51735">
    <property type="entry name" value="NAD(P)-binding Rossmann-fold domains"/>
    <property type="match status" value="1"/>
</dbReference>
<evidence type="ECO:0000256" key="9">
    <source>
        <dbReference type="PIRNR" id="PIRNR000124"/>
    </source>
</evidence>
<feature type="active site" description="Nucleophile" evidence="10">
    <location>
        <position position="287"/>
    </location>
</feature>
<evidence type="ECO:0000256" key="11">
    <source>
        <dbReference type="PIRSR" id="PIRSR500133-2"/>
    </source>
</evidence>
<keyword evidence="6 12" id="KW-0520">NAD</keyword>
<feature type="domain" description="UDP-glucose/GDP-mannose dehydrogenase C-terminal" evidence="13">
    <location>
        <begin position="343"/>
        <end position="458"/>
    </location>
</feature>
<dbReference type="GO" id="GO:0051287">
    <property type="term" value="F:NAD binding"/>
    <property type="evidence" value="ECO:0007669"/>
    <property type="project" value="InterPro"/>
</dbReference>
<dbReference type="Gene3D" id="1.20.5.100">
    <property type="entry name" value="Cytochrome c1, transmembrane anchor, C-terminal"/>
    <property type="match status" value="1"/>
</dbReference>
<dbReference type="KEGG" id="ptq:P700755_001652"/>
<organism evidence="14 15">
    <name type="scientific">Psychroflexus torquis (strain ATCC 700755 / CIP 106069 / ACAM 623)</name>
    <dbReference type="NCBI Taxonomy" id="313595"/>
    <lineage>
        <taxon>Bacteria</taxon>
        <taxon>Pseudomonadati</taxon>
        <taxon>Bacteroidota</taxon>
        <taxon>Flavobacteriia</taxon>
        <taxon>Flavobacteriales</taxon>
        <taxon>Flavobacteriaceae</taxon>
        <taxon>Psychroflexus</taxon>
    </lineage>
</organism>
<dbReference type="AlphaFoldDB" id="K4IFD5"/>
<dbReference type="GO" id="GO:0006065">
    <property type="term" value="P:UDP-glucuronate biosynthetic process"/>
    <property type="evidence" value="ECO:0007669"/>
    <property type="project" value="UniProtKB-UniPathway"/>
</dbReference>
<dbReference type="eggNOG" id="COG1004">
    <property type="taxonomic scope" value="Bacteria"/>
</dbReference>
<feature type="binding site" evidence="11">
    <location>
        <position position="271"/>
    </location>
    <ligand>
        <name>substrate</name>
    </ligand>
</feature>
<dbReference type="InterPro" id="IPR014026">
    <property type="entry name" value="UDP-Glc/GDP-Man_DH_dimer"/>
</dbReference>
<comment type="catalytic activity">
    <reaction evidence="7">
        <text>UDP-alpha-D-glucose + 2 NAD(+) + H2O = UDP-alpha-D-glucuronate + 2 NADH + 3 H(+)</text>
        <dbReference type="Rhea" id="RHEA:23596"/>
        <dbReference type="ChEBI" id="CHEBI:15377"/>
        <dbReference type="ChEBI" id="CHEBI:15378"/>
        <dbReference type="ChEBI" id="CHEBI:57540"/>
        <dbReference type="ChEBI" id="CHEBI:57945"/>
        <dbReference type="ChEBI" id="CHEBI:58052"/>
        <dbReference type="ChEBI" id="CHEBI:58885"/>
        <dbReference type="EC" id="1.1.1.22"/>
    </reaction>
</comment>
<feature type="binding site" evidence="11">
    <location>
        <begin position="171"/>
        <end position="175"/>
    </location>
    <ligand>
        <name>substrate</name>
    </ligand>
</feature>
<dbReference type="PANTHER" id="PTHR11374">
    <property type="entry name" value="UDP-GLUCOSE DEHYDROGENASE/UDP-MANNAC DEHYDROGENASE"/>
    <property type="match status" value="1"/>
</dbReference>
<gene>
    <name evidence="14" type="ordered locus">P700755_001652</name>
</gene>
<dbReference type="UniPathway" id="UPA00038">
    <property type="reaction ID" value="UER00491"/>
</dbReference>
<dbReference type="FunFam" id="1.20.5.100:FF:000001">
    <property type="entry name" value="UDP-glucose 6-dehydrogenase"/>
    <property type="match status" value="1"/>
</dbReference>
<dbReference type="InterPro" id="IPR001732">
    <property type="entry name" value="UDP-Glc/GDP-Man_DH_N"/>
</dbReference>
<evidence type="ECO:0000256" key="3">
    <source>
        <dbReference type="ARBA" id="ARBA00012954"/>
    </source>
</evidence>
<dbReference type="PIRSF" id="PIRSF500133">
    <property type="entry name" value="UDPglc_DH_euk"/>
    <property type="match status" value="1"/>
</dbReference>
<dbReference type="InterPro" id="IPR028356">
    <property type="entry name" value="UDPglc_DH_euk"/>
</dbReference>
<name>K4IFD5_PSYTT</name>
<evidence type="ECO:0000256" key="5">
    <source>
        <dbReference type="ARBA" id="ARBA00023002"/>
    </source>
</evidence>
<dbReference type="STRING" id="313595.P700755_001652"/>
<evidence type="ECO:0000256" key="4">
    <source>
        <dbReference type="ARBA" id="ARBA00015132"/>
    </source>
</evidence>
<feature type="binding site" evidence="12">
    <location>
        <begin position="141"/>
        <end position="142"/>
    </location>
    <ligand>
        <name>NAD(+)</name>
        <dbReference type="ChEBI" id="CHEBI:57540"/>
    </ligand>
</feature>
<feature type="binding site" evidence="12">
    <location>
        <begin position="287"/>
        <end position="290"/>
    </location>
    <ligand>
        <name>NAD(+)</name>
        <dbReference type="ChEBI" id="CHEBI:57540"/>
    </ligand>
</feature>
<dbReference type="GO" id="GO:0003979">
    <property type="term" value="F:UDP-glucose 6-dehydrogenase activity"/>
    <property type="evidence" value="ECO:0007669"/>
    <property type="project" value="UniProtKB-EC"/>
</dbReference>
<feature type="binding site" evidence="11">
    <location>
        <begin position="349"/>
        <end position="350"/>
    </location>
    <ligand>
        <name>substrate</name>
    </ligand>
</feature>
<dbReference type="InterPro" id="IPR008927">
    <property type="entry name" value="6-PGluconate_DH-like_C_sf"/>
</dbReference>
<evidence type="ECO:0000256" key="8">
    <source>
        <dbReference type="ARBA" id="ARBA00053241"/>
    </source>
</evidence>
<dbReference type="HOGENOM" id="CLU_023810_7_0_10"/>
<keyword evidence="5" id="KW-0560">Oxidoreductase</keyword>
<dbReference type="Pfam" id="PF03720">
    <property type="entry name" value="UDPG_MGDP_dh_C"/>
    <property type="match status" value="1"/>
</dbReference>
<dbReference type="SUPFAM" id="SSF48179">
    <property type="entry name" value="6-phosphogluconate dehydrogenase C-terminal domain-like"/>
    <property type="match status" value="1"/>
</dbReference>
<dbReference type="InterPro" id="IPR036220">
    <property type="entry name" value="UDP-Glc/GDP-Man_DH_C_sf"/>
</dbReference>
<feature type="binding site" evidence="11">
    <location>
        <begin position="278"/>
        <end position="284"/>
    </location>
    <ligand>
        <name>substrate</name>
    </ligand>
</feature>
<dbReference type="RefSeq" id="WP_015024110.1">
    <property type="nucleotide sequence ID" value="NC_018721.1"/>
</dbReference>
<evidence type="ECO:0000313" key="15">
    <source>
        <dbReference type="Proteomes" id="UP000008514"/>
    </source>
</evidence>
<dbReference type="Gene3D" id="3.40.50.720">
    <property type="entry name" value="NAD(P)-binding Rossmann-like Domain"/>
    <property type="match status" value="2"/>
</dbReference>
<evidence type="ECO:0000256" key="7">
    <source>
        <dbReference type="ARBA" id="ARBA00047473"/>
    </source>
</evidence>
<reference evidence="14" key="1">
    <citation type="submission" date="2006-03" db="EMBL/GenBank/DDBJ databases">
        <authorList>
            <person name="Bowman J."/>
            <person name="Ferriera S."/>
            <person name="Johnson J."/>
            <person name="Kravitz S."/>
            <person name="Halpern A."/>
            <person name="Remington K."/>
            <person name="Beeson K."/>
            <person name="Tran B."/>
            <person name="Rogers Y.-H."/>
            <person name="Friedman R."/>
            <person name="Venter J.C."/>
        </authorList>
    </citation>
    <scope>NUCLEOTIDE SEQUENCE [LARGE SCALE GENOMIC DNA]</scope>
    <source>
        <strain evidence="14">ATCC 700755</strain>
    </source>
</reference>
<comment type="pathway">
    <text evidence="1">Nucleotide-sugar biosynthesis; UDP-alpha-D-glucuronate biosynthesis; UDP-alpha-D-glucuronate from UDP-alpha-D-glucose: step 1/1.</text>
</comment>
<dbReference type="InterPro" id="IPR014027">
    <property type="entry name" value="UDP-Glc/GDP-Man_DH_C"/>
</dbReference>
<dbReference type="Pfam" id="PF00984">
    <property type="entry name" value="UDPG_MGDP_dh"/>
    <property type="match status" value="1"/>
</dbReference>
<accession>K4IFD5</accession>
<evidence type="ECO:0000259" key="13">
    <source>
        <dbReference type="SMART" id="SM00984"/>
    </source>
</evidence>
<reference evidence="14" key="2">
    <citation type="submission" date="2012-09" db="EMBL/GenBank/DDBJ databases">
        <title>The complete sequence of Psychroflexus torquis an extreme psychrophile from sea-ice that is stimulated by light.</title>
        <authorList>
            <person name="Feng S."/>
            <person name="Powell S.M."/>
            <person name="Bowman J.P."/>
        </authorList>
    </citation>
    <scope>NUCLEOTIDE SEQUENCE [LARGE SCALE GENOMIC DNA]</scope>
    <source>
        <strain evidence="14">ATCC 700755</strain>
    </source>
</reference>
<comment type="similarity">
    <text evidence="2 9">Belongs to the UDP-glucose/GDP-mannose dehydrogenase family.</text>
</comment>
<comment type="function">
    <text evidence="8">Catalyzes the conversion of UDP-glucose into UDP-glucuronate, one of the precursors of teichuronic acid.</text>
</comment>
<feature type="binding site" evidence="11">
    <location>
        <position position="453"/>
    </location>
    <ligand>
        <name>substrate</name>
    </ligand>
</feature>